<feature type="transmembrane region" description="Helical" evidence="1">
    <location>
        <begin position="251"/>
        <end position="270"/>
    </location>
</feature>
<reference evidence="2" key="1">
    <citation type="journal article" date="2015" name="Nature">
        <title>Complex archaea that bridge the gap between prokaryotes and eukaryotes.</title>
        <authorList>
            <person name="Spang A."/>
            <person name="Saw J.H."/>
            <person name="Jorgensen S.L."/>
            <person name="Zaremba-Niedzwiedzka K."/>
            <person name="Martijn J."/>
            <person name="Lind A.E."/>
            <person name="van Eijk R."/>
            <person name="Schleper C."/>
            <person name="Guy L."/>
            <person name="Ettema T.J."/>
        </authorList>
    </citation>
    <scope>NUCLEOTIDE SEQUENCE</scope>
</reference>
<feature type="transmembrane region" description="Helical" evidence="1">
    <location>
        <begin position="190"/>
        <end position="207"/>
    </location>
</feature>
<feature type="non-terminal residue" evidence="2">
    <location>
        <position position="1"/>
    </location>
</feature>
<feature type="transmembrane region" description="Helical" evidence="1">
    <location>
        <begin position="115"/>
        <end position="138"/>
    </location>
</feature>
<keyword evidence="1" id="KW-0472">Membrane</keyword>
<dbReference type="AlphaFoldDB" id="A0A0F9JVA1"/>
<keyword evidence="1" id="KW-0812">Transmembrane</keyword>
<feature type="transmembrane region" description="Helical" evidence="1">
    <location>
        <begin position="159"/>
        <end position="184"/>
    </location>
</feature>
<protein>
    <submittedName>
        <fullName evidence="2">Uncharacterized protein</fullName>
    </submittedName>
</protein>
<gene>
    <name evidence="2" type="ORF">LCGC14_1407340</name>
</gene>
<feature type="transmembrane region" description="Helical" evidence="1">
    <location>
        <begin position="227"/>
        <end position="245"/>
    </location>
</feature>
<evidence type="ECO:0000313" key="2">
    <source>
        <dbReference type="EMBL" id="KKM73754.1"/>
    </source>
</evidence>
<name>A0A0F9JVA1_9ZZZZ</name>
<feature type="transmembrane region" description="Helical" evidence="1">
    <location>
        <begin position="291"/>
        <end position="311"/>
    </location>
</feature>
<accession>A0A0F9JVA1</accession>
<keyword evidence="1" id="KW-1133">Transmembrane helix</keyword>
<comment type="caution">
    <text evidence="2">The sequence shown here is derived from an EMBL/GenBank/DDBJ whole genome shotgun (WGS) entry which is preliminary data.</text>
</comment>
<dbReference type="EMBL" id="LAZR01009251">
    <property type="protein sequence ID" value="KKM73754.1"/>
    <property type="molecule type" value="Genomic_DNA"/>
</dbReference>
<sequence>IYMVVGFILAAYAVVSNDSIQTLGTFLSANQDVVWWKLWLAASSILVLTLGGGWYLNGGDIAFGRLSAIPWPQYTFNIWHVIAPASLLVLTRSGIPVSTTFLVLSVFASSVVVEAMIMKSILGYAVAAATAFGLWFLISKIINEHEHMATDREKEIWRWAQWAGTGLLFSTWLMHDAANIAVYLPRILDGWMVVGTLGILVAFLGYIFYTSGGKIQDIVLSKTGTRYVRSAAIINFVFAAILYFFKEINGIPMSTTFVFIGLLCGRELAISYQHKTEHQKAIVFPMLIKDFLKIMGGLVISLLIAFLASHFS</sequence>
<feature type="transmembrane region" description="Helical" evidence="1">
    <location>
        <begin position="33"/>
        <end position="56"/>
    </location>
</feature>
<feature type="transmembrane region" description="Helical" evidence="1">
    <location>
        <begin position="76"/>
        <end position="95"/>
    </location>
</feature>
<evidence type="ECO:0000256" key="1">
    <source>
        <dbReference type="SAM" id="Phobius"/>
    </source>
</evidence>
<organism evidence="2">
    <name type="scientific">marine sediment metagenome</name>
    <dbReference type="NCBI Taxonomy" id="412755"/>
    <lineage>
        <taxon>unclassified sequences</taxon>
        <taxon>metagenomes</taxon>
        <taxon>ecological metagenomes</taxon>
    </lineage>
</organism>
<proteinExistence type="predicted"/>